<protein>
    <recommendedName>
        <fullName evidence="2">RNase H type-1 domain-containing protein</fullName>
    </recommendedName>
</protein>
<dbReference type="AlphaFoldDB" id="A0A1X0R8U7"/>
<name>A0A1X0R8U7_RHIZD</name>
<evidence type="ECO:0000313" key="1">
    <source>
        <dbReference type="EMBL" id="ORE08487.1"/>
    </source>
</evidence>
<accession>A0A1X0R8U7</accession>
<proteinExistence type="predicted"/>
<gene>
    <name evidence="1" type="ORF">BCV72DRAFT_225017</name>
</gene>
<dbReference type="Proteomes" id="UP000242414">
    <property type="component" value="Unassembled WGS sequence"/>
</dbReference>
<dbReference type="EMBL" id="KV921888">
    <property type="protein sequence ID" value="ORE08487.1"/>
    <property type="molecule type" value="Genomic_DNA"/>
</dbReference>
<organism evidence="1">
    <name type="scientific">Rhizopus microsporus var. microsporus</name>
    <dbReference type="NCBI Taxonomy" id="86635"/>
    <lineage>
        <taxon>Eukaryota</taxon>
        <taxon>Fungi</taxon>
        <taxon>Fungi incertae sedis</taxon>
        <taxon>Mucoromycota</taxon>
        <taxon>Mucoromycotina</taxon>
        <taxon>Mucoromycetes</taxon>
        <taxon>Mucorales</taxon>
        <taxon>Mucorineae</taxon>
        <taxon>Rhizopodaceae</taxon>
        <taxon>Rhizopus</taxon>
    </lineage>
</organism>
<sequence>MLEMLGYWAKEEKKEISTNVNELMTIYFALKLYIPNNRNSTARFFSDSQTALKYATKTGETESYILQALALQFQETTNECSLAVLYPPRSRESIKAD</sequence>
<dbReference type="VEuPathDB" id="FungiDB:BCV72DRAFT_225017"/>
<reference evidence="1" key="1">
    <citation type="journal article" date="2016" name="Proc. Natl. Acad. Sci. U.S.A.">
        <title>Lipid metabolic changes in an early divergent fungus govern the establishment of a mutualistic symbiosis with endobacteria.</title>
        <authorList>
            <person name="Lastovetsky O.A."/>
            <person name="Gaspar M.L."/>
            <person name="Mondo S.J."/>
            <person name="LaButti K.M."/>
            <person name="Sandor L."/>
            <person name="Grigoriev I.V."/>
            <person name="Henry S.A."/>
            <person name="Pawlowska T.E."/>
        </authorList>
    </citation>
    <scope>NUCLEOTIDE SEQUENCE [LARGE SCALE GENOMIC DNA]</scope>
    <source>
        <strain evidence="1">ATCC 52814</strain>
    </source>
</reference>
<evidence type="ECO:0008006" key="2">
    <source>
        <dbReference type="Google" id="ProtNLM"/>
    </source>
</evidence>